<dbReference type="AlphaFoldDB" id="A0A1I8FNX5"/>
<dbReference type="Proteomes" id="UP000095280">
    <property type="component" value="Unplaced"/>
</dbReference>
<evidence type="ECO:0000313" key="1">
    <source>
        <dbReference type="Proteomes" id="UP000095280"/>
    </source>
</evidence>
<protein>
    <submittedName>
        <fullName evidence="2">VASt domain-containing protein</fullName>
    </submittedName>
</protein>
<name>A0A1I8FNX5_9PLAT</name>
<dbReference type="WBParaSite" id="maker-unitig_42680-snap-gene-0.3-mRNA-1">
    <property type="protein sequence ID" value="maker-unitig_42680-snap-gene-0.3-mRNA-1"/>
    <property type="gene ID" value="maker-unitig_42680-snap-gene-0.3"/>
</dbReference>
<evidence type="ECO:0000313" key="2">
    <source>
        <dbReference type="WBParaSite" id="maker-unitig_42680-snap-gene-0.3-mRNA-1"/>
    </source>
</evidence>
<reference evidence="2" key="1">
    <citation type="submission" date="2016-11" db="UniProtKB">
        <authorList>
            <consortium name="WormBaseParasite"/>
        </authorList>
    </citation>
    <scope>IDENTIFICATION</scope>
</reference>
<accession>A0A1I8FNX5</accession>
<organism evidence="1 2">
    <name type="scientific">Macrostomum lignano</name>
    <dbReference type="NCBI Taxonomy" id="282301"/>
    <lineage>
        <taxon>Eukaryota</taxon>
        <taxon>Metazoa</taxon>
        <taxon>Spiralia</taxon>
        <taxon>Lophotrochozoa</taxon>
        <taxon>Platyhelminthes</taxon>
        <taxon>Rhabditophora</taxon>
        <taxon>Macrostomorpha</taxon>
        <taxon>Macrostomida</taxon>
        <taxon>Macrostomidae</taxon>
        <taxon>Macrostomum</taxon>
    </lineage>
</organism>
<proteinExistence type="predicted"/>
<keyword evidence="1" id="KW-1185">Reference proteome</keyword>
<sequence>PPGLSVRLRTGCTVVRCRVEAYDCVQKALAAATIGVVRCGQWQLGAGVRRIRHPAAISIEGRQLSITAASLWYLKVAAAPLPQNRASIVEDGATSLRAARPTVCAGRTAWPELSSPPLTKPPKPRASMKKIRQTTGEALGGGCPAEFAVCVRGPGWPRALAGRPGQRITQPALLRSLESALRPLLAELDRLLASELGAGAGVRPAAGQGRR</sequence>